<dbReference type="SUPFAM" id="SSF56219">
    <property type="entry name" value="DNase I-like"/>
    <property type="match status" value="1"/>
</dbReference>
<accession>A0AAR5P981</accession>
<dbReference type="Gene3D" id="3.60.10.10">
    <property type="entry name" value="Endonuclease/exonuclease/phosphatase"/>
    <property type="match status" value="1"/>
</dbReference>
<reference evidence="1" key="2">
    <citation type="submission" date="2024-08" db="UniProtKB">
        <authorList>
            <consortium name="EnsemblMetazoa"/>
        </authorList>
    </citation>
    <scope>IDENTIFICATION</scope>
</reference>
<reference evidence="2" key="1">
    <citation type="journal article" date="2013" name="Genome Biol.">
        <title>Draft genome of the mountain pine beetle, Dendroctonus ponderosae Hopkins, a major forest pest.</title>
        <authorList>
            <person name="Keeling C.I."/>
            <person name="Yuen M.M."/>
            <person name="Liao N.Y."/>
            <person name="Docking T.R."/>
            <person name="Chan S.K."/>
            <person name="Taylor G.A."/>
            <person name="Palmquist D.L."/>
            <person name="Jackman S.D."/>
            <person name="Nguyen A."/>
            <person name="Li M."/>
            <person name="Henderson H."/>
            <person name="Janes J.K."/>
            <person name="Zhao Y."/>
            <person name="Pandoh P."/>
            <person name="Moore R."/>
            <person name="Sperling F.A."/>
            <person name="Huber D.P."/>
            <person name="Birol I."/>
            <person name="Jones S.J."/>
            <person name="Bohlmann J."/>
        </authorList>
    </citation>
    <scope>NUCLEOTIDE SEQUENCE</scope>
</reference>
<proteinExistence type="predicted"/>
<dbReference type="InterPro" id="IPR036691">
    <property type="entry name" value="Endo/exonu/phosph_ase_sf"/>
</dbReference>
<dbReference type="Proteomes" id="UP000019118">
    <property type="component" value="Unassembled WGS sequence"/>
</dbReference>
<protein>
    <submittedName>
        <fullName evidence="1">Uncharacterized protein</fullName>
    </submittedName>
</protein>
<dbReference type="AlphaFoldDB" id="A0AAR5P981"/>
<name>A0AAR5P981_DENPD</name>
<dbReference type="EnsemblMetazoa" id="XM_019902084.1">
    <property type="protein sequence ID" value="XP_019757643.1"/>
    <property type="gene ID" value="LOC109536019"/>
</dbReference>
<evidence type="ECO:0000313" key="1">
    <source>
        <dbReference type="EnsemblMetazoa" id="XP_019757643.1"/>
    </source>
</evidence>
<keyword evidence="2" id="KW-1185">Reference proteome</keyword>
<sequence>MTKEKLNWKPKRNITGVACWNVTSWKGKVQDIIISETEKHSMDICGISKKKWKGQGTCKHRKHIIIYSGKAKHERTQSGVCILLHEKYAPSIEDREYINDILLRTSLKPNHTTIHLISTYAPDISKPVEDSEKFYRELRTSVDKISNSHKIAVFMAISMLE</sequence>
<evidence type="ECO:0000313" key="2">
    <source>
        <dbReference type="Proteomes" id="UP000019118"/>
    </source>
</evidence>
<organism evidence="1 2">
    <name type="scientific">Dendroctonus ponderosae</name>
    <name type="common">Mountain pine beetle</name>
    <dbReference type="NCBI Taxonomy" id="77166"/>
    <lineage>
        <taxon>Eukaryota</taxon>
        <taxon>Metazoa</taxon>
        <taxon>Ecdysozoa</taxon>
        <taxon>Arthropoda</taxon>
        <taxon>Hexapoda</taxon>
        <taxon>Insecta</taxon>
        <taxon>Pterygota</taxon>
        <taxon>Neoptera</taxon>
        <taxon>Endopterygota</taxon>
        <taxon>Coleoptera</taxon>
        <taxon>Polyphaga</taxon>
        <taxon>Cucujiformia</taxon>
        <taxon>Curculionidae</taxon>
        <taxon>Scolytinae</taxon>
        <taxon>Dendroctonus</taxon>
    </lineage>
</organism>